<sequence length="37" mass="4092">MEGEWPWCRDNDAAGPMASLAARLSIRCTHTMCPLSI</sequence>
<name>Q4SYU1_TETNG</name>
<reference evidence="1" key="2">
    <citation type="submission" date="2004-02" db="EMBL/GenBank/DDBJ databases">
        <authorList>
            <consortium name="Genoscope"/>
            <consortium name="Whitehead Institute Centre for Genome Research"/>
        </authorList>
    </citation>
    <scope>NUCLEOTIDE SEQUENCE</scope>
</reference>
<comment type="caution">
    <text evidence="1">The sequence shown here is derived from an EMBL/GenBank/DDBJ whole genome shotgun (WGS) entry which is preliminary data.</text>
</comment>
<gene>
    <name evidence="1" type="ORF">GSTENG00010168001</name>
</gene>
<proteinExistence type="predicted"/>
<dbReference type="AlphaFoldDB" id="Q4SYU1"/>
<protein>
    <submittedName>
        <fullName evidence="1">(spotted green pufferfish) hypothetical protein</fullName>
    </submittedName>
</protein>
<dbReference type="EMBL" id="CAAE01011954">
    <property type="protein sequence ID" value="CAF94191.1"/>
    <property type="molecule type" value="Genomic_DNA"/>
</dbReference>
<organism evidence="1">
    <name type="scientific">Tetraodon nigroviridis</name>
    <name type="common">Spotted green pufferfish</name>
    <name type="synonym">Chelonodon nigroviridis</name>
    <dbReference type="NCBI Taxonomy" id="99883"/>
    <lineage>
        <taxon>Eukaryota</taxon>
        <taxon>Metazoa</taxon>
        <taxon>Chordata</taxon>
        <taxon>Craniata</taxon>
        <taxon>Vertebrata</taxon>
        <taxon>Euteleostomi</taxon>
        <taxon>Actinopterygii</taxon>
        <taxon>Neopterygii</taxon>
        <taxon>Teleostei</taxon>
        <taxon>Neoteleostei</taxon>
        <taxon>Acanthomorphata</taxon>
        <taxon>Eupercaria</taxon>
        <taxon>Tetraodontiformes</taxon>
        <taxon>Tetradontoidea</taxon>
        <taxon>Tetraodontidae</taxon>
        <taxon>Tetraodon</taxon>
    </lineage>
</organism>
<evidence type="ECO:0000313" key="1">
    <source>
        <dbReference type="EMBL" id="CAF94191.1"/>
    </source>
</evidence>
<accession>Q4SYU1</accession>
<reference evidence="1" key="1">
    <citation type="journal article" date="2004" name="Nature">
        <title>Genome duplication in the teleost fish Tetraodon nigroviridis reveals the early vertebrate proto-karyotype.</title>
        <authorList>
            <person name="Jaillon O."/>
            <person name="Aury J.-M."/>
            <person name="Brunet F."/>
            <person name="Petit J.-L."/>
            <person name="Stange-Thomann N."/>
            <person name="Mauceli E."/>
            <person name="Bouneau L."/>
            <person name="Fischer C."/>
            <person name="Ozouf-Costaz C."/>
            <person name="Bernot A."/>
            <person name="Nicaud S."/>
            <person name="Jaffe D."/>
            <person name="Fisher S."/>
            <person name="Lutfalla G."/>
            <person name="Dossat C."/>
            <person name="Segurens B."/>
            <person name="Dasilva C."/>
            <person name="Salanoubat M."/>
            <person name="Levy M."/>
            <person name="Boudet N."/>
            <person name="Castellano S."/>
            <person name="Anthouard V."/>
            <person name="Jubin C."/>
            <person name="Castelli V."/>
            <person name="Katinka M."/>
            <person name="Vacherie B."/>
            <person name="Biemont C."/>
            <person name="Skalli Z."/>
            <person name="Cattolico L."/>
            <person name="Poulain J."/>
            <person name="De Berardinis V."/>
            <person name="Cruaud C."/>
            <person name="Duprat S."/>
            <person name="Brottier P."/>
            <person name="Coutanceau J.-P."/>
            <person name="Gouzy J."/>
            <person name="Parra G."/>
            <person name="Lardier G."/>
            <person name="Chapple C."/>
            <person name="McKernan K.J."/>
            <person name="McEwan P."/>
            <person name="Bosak S."/>
            <person name="Kellis M."/>
            <person name="Volff J.-N."/>
            <person name="Guigo R."/>
            <person name="Zody M.C."/>
            <person name="Mesirov J."/>
            <person name="Lindblad-Toh K."/>
            <person name="Birren B."/>
            <person name="Nusbaum C."/>
            <person name="Kahn D."/>
            <person name="Robinson-Rechavi M."/>
            <person name="Laudet V."/>
            <person name="Schachter V."/>
            <person name="Quetier F."/>
            <person name="Saurin W."/>
            <person name="Scarpelli C."/>
            <person name="Wincker P."/>
            <person name="Lander E.S."/>
            <person name="Weissenbach J."/>
            <person name="Roest Crollius H."/>
        </authorList>
    </citation>
    <scope>NUCLEOTIDE SEQUENCE [LARGE SCALE GENOMIC DNA]</scope>
</reference>
<dbReference type="KEGG" id="tng:GSTEN00010168G001"/>